<evidence type="ECO:0000313" key="8">
    <source>
        <dbReference type="Proteomes" id="UP000185766"/>
    </source>
</evidence>
<comment type="subcellular location">
    <subcellularLocation>
        <location evidence="6">Cell inner membrane</location>
        <topology evidence="6">Single-pass membrane protein</topology>
    </subcellularLocation>
</comment>
<evidence type="ECO:0000256" key="3">
    <source>
        <dbReference type="ARBA" id="ARBA00022692"/>
    </source>
</evidence>
<dbReference type="GO" id="GO:0030288">
    <property type="term" value="C:outer membrane-bounded periplasmic space"/>
    <property type="evidence" value="ECO:0007669"/>
    <property type="project" value="TreeGrafter"/>
</dbReference>
<dbReference type="InterPro" id="IPR026265">
    <property type="entry name" value="LptC"/>
</dbReference>
<evidence type="ECO:0000256" key="5">
    <source>
        <dbReference type="ARBA" id="ARBA00023136"/>
    </source>
</evidence>
<dbReference type="NCBIfam" id="TIGR04409">
    <property type="entry name" value="LptC_YrbK"/>
    <property type="match status" value="1"/>
</dbReference>
<sequence>MPRYLQILLLSIAGLGLLAVGYWNISPDSFNKPAAVGQQNQDIDYFVVGATSREFKADGSQKYFMTATRLDHVQASDITHVSVPHLKLFRSDESQPWVVDALKGEVGPGGKEVELIDQVNIDHLDVKQRRTQLQTSRLTVIPDKDYAETAQPVRIDAANGVTTATGMRAYLKEGRMQLLSNVRGQHEAP</sequence>
<accession>A0A1H7SRM3</accession>
<keyword evidence="2 6" id="KW-0997">Cell inner membrane</keyword>
<dbReference type="Proteomes" id="UP000185766">
    <property type="component" value="Unassembled WGS sequence"/>
</dbReference>
<dbReference type="STRING" id="1429083.GCA_001885685_02792"/>
<dbReference type="InterPro" id="IPR010664">
    <property type="entry name" value="LipoPS_assembly_LptC-rel"/>
</dbReference>
<dbReference type="GO" id="GO:0015221">
    <property type="term" value="F:lipopolysaccharide transmembrane transporter activity"/>
    <property type="evidence" value="ECO:0007669"/>
    <property type="project" value="InterPro"/>
</dbReference>
<evidence type="ECO:0000256" key="6">
    <source>
        <dbReference type="HAMAP-Rule" id="MF_01915"/>
    </source>
</evidence>
<evidence type="ECO:0000313" key="7">
    <source>
        <dbReference type="EMBL" id="SEL75272.1"/>
    </source>
</evidence>
<keyword evidence="4 6" id="KW-1133">Transmembrane helix</keyword>
<protein>
    <recommendedName>
        <fullName evidence="6">Lipopolysaccharide export system protein LptC</fullName>
    </recommendedName>
</protein>
<evidence type="ECO:0000256" key="2">
    <source>
        <dbReference type="ARBA" id="ARBA00022519"/>
    </source>
</evidence>
<keyword evidence="3 6" id="KW-0812">Transmembrane</keyword>
<dbReference type="EMBL" id="FOAS01000020">
    <property type="protein sequence ID" value="SEL75272.1"/>
    <property type="molecule type" value="Genomic_DNA"/>
</dbReference>
<dbReference type="GO" id="GO:0017089">
    <property type="term" value="F:glycolipid transfer activity"/>
    <property type="evidence" value="ECO:0007669"/>
    <property type="project" value="TreeGrafter"/>
</dbReference>
<dbReference type="Pfam" id="PF06835">
    <property type="entry name" value="LptC"/>
    <property type="match status" value="1"/>
</dbReference>
<evidence type="ECO:0000256" key="1">
    <source>
        <dbReference type="ARBA" id="ARBA00022475"/>
    </source>
</evidence>
<dbReference type="HAMAP" id="MF_01915">
    <property type="entry name" value="LPS_assembly_LptC"/>
    <property type="match status" value="1"/>
</dbReference>
<keyword evidence="8" id="KW-1185">Reference proteome</keyword>
<proteinExistence type="inferred from homology"/>
<keyword evidence="1 6" id="KW-1003">Cell membrane</keyword>
<dbReference type="GO" id="GO:0005886">
    <property type="term" value="C:plasma membrane"/>
    <property type="evidence" value="ECO:0007669"/>
    <property type="project" value="UniProtKB-SubCell"/>
</dbReference>
<gene>
    <name evidence="6" type="primary">lptC</name>
    <name evidence="7" type="ORF">SAMN05216214_12039</name>
</gene>
<dbReference type="RefSeq" id="WP_074870505.1">
    <property type="nucleotide sequence ID" value="NZ_FOAS01000020.1"/>
</dbReference>
<reference evidence="7 8" key="1">
    <citation type="submission" date="2016-10" db="EMBL/GenBank/DDBJ databases">
        <authorList>
            <person name="de Groot N.N."/>
        </authorList>
    </citation>
    <scope>NUCLEOTIDE SEQUENCE [LARGE SCALE GENOMIC DNA]</scope>
    <source>
        <strain evidence="7 8">JCM 19513</strain>
    </source>
</reference>
<comment type="similarity">
    <text evidence="6">Belongs to the LptC family.</text>
</comment>
<dbReference type="AlphaFoldDB" id="A0A1H7SRM3"/>
<keyword evidence="5 6" id="KW-0472">Membrane</keyword>
<name>A0A1H7SRM3_9GAMM</name>
<organism evidence="7 8">
    <name type="scientific">Atopomonas hussainii</name>
    <dbReference type="NCBI Taxonomy" id="1429083"/>
    <lineage>
        <taxon>Bacteria</taxon>
        <taxon>Pseudomonadati</taxon>
        <taxon>Pseudomonadota</taxon>
        <taxon>Gammaproteobacteria</taxon>
        <taxon>Pseudomonadales</taxon>
        <taxon>Pseudomonadaceae</taxon>
        <taxon>Atopomonas</taxon>
    </lineage>
</organism>
<evidence type="ECO:0000256" key="4">
    <source>
        <dbReference type="ARBA" id="ARBA00022989"/>
    </source>
</evidence>
<dbReference type="PANTHER" id="PTHR37481:SF1">
    <property type="entry name" value="LIPOPOLYSACCHARIDE EXPORT SYSTEM PROTEIN LPTC"/>
    <property type="match status" value="1"/>
</dbReference>
<comment type="function">
    <text evidence="6">Involved in the assembly of lipopolysaccharide (LPS). Required for the translocation of LPS from the inner membrane to the outer membrane. Facilitates the transfer of LPS from the inner membrane to the periplasmic protein LptA. Could be a docking site for LptA.</text>
</comment>
<dbReference type="GO" id="GO:0043165">
    <property type="term" value="P:Gram-negative-bacterium-type cell outer membrane assembly"/>
    <property type="evidence" value="ECO:0007669"/>
    <property type="project" value="UniProtKB-UniRule"/>
</dbReference>
<dbReference type="Gene3D" id="2.60.450.10">
    <property type="entry name" value="Lipopolysaccharide (LPS) transport protein A like domain"/>
    <property type="match status" value="1"/>
</dbReference>
<dbReference type="InterPro" id="IPR052363">
    <property type="entry name" value="LPS_export_LptC"/>
</dbReference>
<comment type="subunit">
    <text evidence="6">Component of the lipopolysaccharide transport and assembly complex. Interacts with LptA and the LptBFG transporter complex.</text>
</comment>
<dbReference type="PANTHER" id="PTHR37481">
    <property type="entry name" value="LIPOPOLYSACCHARIDE EXPORT SYSTEM PROTEIN LPTC"/>
    <property type="match status" value="1"/>
</dbReference>